<dbReference type="InterPro" id="IPR005123">
    <property type="entry name" value="Oxoglu/Fe-dep_dioxygenase_dom"/>
</dbReference>
<feature type="domain" description="(+)RNA virus helicase C-terminal" evidence="13">
    <location>
        <begin position="2012"/>
        <end position="2342"/>
    </location>
</feature>
<feature type="compositionally biased region" description="Basic and acidic residues" evidence="10">
    <location>
        <begin position="1642"/>
        <end position="1651"/>
    </location>
</feature>
<accession>W6RSH6</accession>
<feature type="domain" description="RdRp catalytic" evidence="11">
    <location>
        <begin position="2610"/>
        <end position="2723"/>
    </location>
</feature>
<evidence type="ECO:0000256" key="2">
    <source>
        <dbReference type="ARBA" id="ARBA00022679"/>
    </source>
</evidence>
<dbReference type="SUPFAM" id="SSF56672">
    <property type="entry name" value="DNA/RNA polymerases"/>
    <property type="match status" value="1"/>
</dbReference>
<dbReference type="Gene3D" id="2.60.120.590">
    <property type="entry name" value="Alpha-ketoglutarate-dependent dioxygenase AlkB-like"/>
    <property type="match status" value="1"/>
</dbReference>
<evidence type="ECO:0000256" key="10">
    <source>
        <dbReference type="SAM" id="MobiDB-lite"/>
    </source>
</evidence>
<keyword evidence="4" id="KW-0547">Nucleotide-binding</keyword>
<dbReference type="InterPro" id="IPR001788">
    <property type="entry name" value="RNA-dep_RNA_pol_alsuvir"/>
</dbReference>
<dbReference type="SUPFAM" id="SSF52540">
    <property type="entry name" value="P-loop containing nucleoside triphosphate hydrolases"/>
    <property type="match status" value="1"/>
</dbReference>
<dbReference type="Gene3D" id="3.40.50.300">
    <property type="entry name" value="P-loop containing nucleotide triphosphate hydrolases"/>
    <property type="match status" value="2"/>
</dbReference>
<keyword evidence="2" id="KW-0808">Transferase</keyword>
<reference evidence="15" key="1">
    <citation type="submission" date="2013-12" db="EMBL/GenBank/DDBJ databases">
        <title>Complete sequence of Plum bark necrosis stem pitting associated virus.</title>
        <authorList>
            <person name="Elbeaino T."/>
            <person name="Digiaro M."/>
        </authorList>
    </citation>
    <scope>NUCLEOTIDE SEQUENCE</scope>
    <source>
        <strain evidence="15">VC1</strain>
    </source>
</reference>
<dbReference type="SUPFAM" id="SSF51197">
    <property type="entry name" value="Clavaminate synthase-like"/>
    <property type="match status" value="1"/>
</dbReference>
<dbReference type="EMBL" id="HG917400">
    <property type="protein sequence ID" value="CDM63857.1"/>
    <property type="molecule type" value="Genomic_DNA"/>
</dbReference>
<proteinExistence type="predicted"/>
<feature type="region of interest" description="Disordered" evidence="10">
    <location>
        <begin position="1669"/>
        <end position="1695"/>
    </location>
</feature>
<dbReference type="PROSITE" id="PS51657">
    <property type="entry name" value="PSRV_HELICASE"/>
    <property type="match status" value="1"/>
</dbReference>
<keyword evidence="6" id="KW-0378">Hydrolase</keyword>
<dbReference type="GO" id="GO:0003723">
    <property type="term" value="F:RNA binding"/>
    <property type="evidence" value="ECO:0007669"/>
    <property type="project" value="InterPro"/>
</dbReference>
<protein>
    <submittedName>
        <fullName evidence="15">Polyprotein</fullName>
    </submittedName>
</protein>
<keyword evidence="3" id="KW-0548">Nucleotidyltransferase</keyword>
<dbReference type="GO" id="GO:0039694">
    <property type="term" value="P:viral RNA genome replication"/>
    <property type="evidence" value="ECO:0007669"/>
    <property type="project" value="InterPro"/>
</dbReference>
<dbReference type="Pfam" id="PF01443">
    <property type="entry name" value="Viral_helicase1"/>
    <property type="match status" value="1"/>
</dbReference>
<dbReference type="PROSITE" id="PS50507">
    <property type="entry name" value="RDRP_SSRNA_POS"/>
    <property type="match status" value="1"/>
</dbReference>
<dbReference type="InterPro" id="IPR043502">
    <property type="entry name" value="DNA/RNA_pol_sf"/>
</dbReference>
<feature type="region of interest" description="Disordered" evidence="10">
    <location>
        <begin position="1626"/>
        <end position="1651"/>
    </location>
</feature>
<organism evidence="15">
    <name type="scientific">Plum bark necrosis stem pitting-associated virus</name>
    <dbReference type="NCBI Taxonomy" id="675077"/>
    <lineage>
        <taxon>Viruses</taxon>
        <taxon>Riboviria</taxon>
        <taxon>Orthornavirae</taxon>
        <taxon>Kitrinoviricota</taxon>
        <taxon>Alsuviricetes</taxon>
        <taxon>Martellivirales</taxon>
        <taxon>Closteroviridae</taxon>
        <taxon>Ampelovirus</taxon>
        <taxon>Ampelovirus pruni</taxon>
    </lineage>
</organism>
<dbReference type="InterPro" id="IPR027351">
    <property type="entry name" value="(+)RNA_virus_helicase_core_dom"/>
</dbReference>
<dbReference type="PROSITE" id="PS51743">
    <property type="entry name" value="ALPHAVIRUS_MT"/>
    <property type="match status" value="1"/>
</dbReference>
<feature type="domain" description="Alphavirus-like MT" evidence="14">
    <location>
        <begin position="784"/>
        <end position="977"/>
    </location>
</feature>
<evidence type="ECO:0000256" key="5">
    <source>
        <dbReference type="ARBA" id="ARBA00022758"/>
    </source>
</evidence>
<dbReference type="GO" id="GO:0006396">
    <property type="term" value="P:RNA processing"/>
    <property type="evidence" value="ECO:0007669"/>
    <property type="project" value="InterPro"/>
</dbReference>
<comment type="catalytic activity">
    <reaction evidence="9">
        <text>ATP + H2O = ADP + phosphate + H(+)</text>
        <dbReference type="Rhea" id="RHEA:13065"/>
        <dbReference type="ChEBI" id="CHEBI:15377"/>
        <dbReference type="ChEBI" id="CHEBI:15378"/>
        <dbReference type="ChEBI" id="CHEBI:30616"/>
        <dbReference type="ChEBI" id="CHEBI:43474"/>
        <dbReference type="ChEBI" id="CHEBI:456216"/>
        <dbReference type="EC" id="3.6.4.13"/>
    </reaction>
</comment>
<feature type="compositionally biased region" description="Low complexity" evidence="10">
    <location>
        <begin position="1680"/>
        <end position="1692"/>
    </location>
</feature>
<evidence type="ECO:0000256" key="6">
    <source>
        <dbReference type="ARBA" id="ARBA00022801"/>
    </source>
</evidence>
<feature type="domain" description="Fe2OG dioxygenase" evidence="12">
    <location>
        <begin position="342"/>
        <end position="433"/>
    </location>
</feature>
<dbReference type="GO" id="GO:0008174">
    <property type="term" value="F:mRNA methyltransferase activity"/>
    <property type="evidence" value="ECO:0007669"/>
    <property type="project" value="UniProtKB-UniRule"/>
</dbReference>
<evidence type="ECO:0000256" key="3">
    <source>
        <dbReference type="ARBA" id="ARBA00022695"/>
    </source>
</evidence>
<dbReference type="InterPro" id="IPR037151">
    <property type="entry name" value="AlkB-like_sf"/>
</dbReference>
<dbReference type="GO" id="GO:0016787">
    <property type="term" value="F:hydrolase activity"/>
    <property type="evidence" value="ECO:0007669"/>
    <property type="project" value="UniProtKB-KW"/>
</dbReference>
<evidence type="ECO:0000256" key="4">
    <source>
        <dbReference type="ARBA" id="ARBA00022741"/>
    </source>
</evidence>
<dbReference type="InterPro" id="IPR007094">
    <property type="entry name" value="RNA-dir_pol_PSvirus"/>
</dbReference>
<keyword evidence="5" id="KW-0688">Ribosomal frameshifting</keyword>
<name>W6RSH6_9CLOS</name>
<keyword evidence="8" id="KW-0693">Viral RNA replication</keyword>
<dbReference type="GO" id="GO:0016556">
    <property type="term" value="P:mRNA modification"/>
    <property type="evidence" value="ECO:0007669"/>
    <property type="project" value="InterPro"/>
</dbReference>
<evidence type="ECO:0000259" key="12">
    <source>
        <dbReference type="PROSITE" id="PS51471"/>
    </source>
</evidence>
<keyword evidence="7" id="KW-0067">ATP-binding</keyword>
<sequence length="2866" mass="319678">MKKSRPALGNKTYVEKLSLGKKEIARAASHPSVSLSVSTLAVRYSPIAVRTTSKAVNKISLKPSGSHPVGSSSTIKNAVGQARGTTGPKTISKKAPSTSGHSARPFAQGAPAKLLTRCGQRPLLPTPNSGRFPAVSATAGVIRSTTVPHPVTGLPLPKTPCVVTNDNKKIFIPRREVLDLNALLRNCSLPLPPRFPNPSSGRSGLIWALMSLWALYPFAIQREAPWFLRSSHRLQTLLLLCLLCPVVNSSTVSTYAENVKSQGVVLKEARHTCACGLPIVLRQLDNMSLPRMAFRDRLKIRTATFLSRDLSNYKYVGGNHGSYRWNSGLDGLWLDMGSQAEDFDDCLCQSYDDGGSIPAHAHNEACYDKDVELLTLNGVGSANFSLVCKEGQVRFGLGPKEYFLMPAGCQCTHKHAVQATSSGRISWTFRNSKNLKTTVSPTVAAVTSSSMISSHSSVSPRVARPPSKRTSPSGITYFKDGRDVACTLNETASVLLPLSAERKMNMGTDSRPKLSIRLLQGFVDDGVRRNSIGSFGKKFFVLNDSRMICVVDKTTQYMCSIPQGIWFWGLRGGKNNYSWMKRVDDKLVFLAEKLQYPTLHDILNKEPTARLVGHGNVSFYDDFYRRTTLGRRGYCWVNPILESGLTISELPNLSHVPKFFVLAHIKDAKFVVRGKYLHFDKTGKTSVGTASTPVGAAEVEPSFDLSKIDSLGSDQVLNRVLDTIAARPVFKEGSSVMVTLDNIFSNYINNSLKLKQSTHILLNQFLTDEERDMLANIFRGVHMEFKQQWRGSHSFLNSMRAILNHLIHMEYLCFKISSIGGNFGGHLLHAPSDVHICCPLLETRDGQRFWKTFHDSFSATHQMKKGDVVDAKKFMRVLTISMCYKPCGECDVPSTVWTLVDLYDIPLHTLLRAMEKKGPVIAKVAFMFCPELALSIGTCSYPGAGVTVCREGHLLTYFVGDSGESYVHSFEVLSSYVSSERAMSEQKLLYSVELSGCYGPYVLFTVSITSDVMSKPTTSRVFPASRRNKTLIKYVKYDGVRDHLNSIYVDRDFATRMLLYMSNVAGSFEDKTLEYAISALRSDKTTMVVGSRLIHSKVELPNDAVVEIAASFTKEGVKRRHLNRKSLTSGSVSASVIDFLTVLSSGCVKNQGISGEHKISLCMAPHSGFVQGTTLICRRCACHNFFGITILFFEFYKLNVAGVCEVMNFPRAALIQKLDQEITEVDPDHVQASSGATKLPQRKPGLYGAGDSTWYDFLLQKGKDEDVDSFYKRLWRLLRKISLLLKNIFSSTPVTSCYSWLKTVVSSVLSLLTSAWTLLSLKKKVTAQVAKAPSARGFKILGGLFGQLGNNLSAFFSGMKTAFCNNSFSKLLTCMVSHDFSNFIERFSFFSKKMSAMKNDFACMAKSYGVSHFDNWIVKKPKEDILGDLKKIFTHVLSSKLTYIPPALLLAIPVINFSLKNKDALKKFGDRVMVAGCKTLDIAFKAKYIISRFLINTCCNIPLAGLVGFSHKNAVLEGMVLSKLARPAVTSKYSLSLLVQILPVLRLQNIVDVYSSCAENGARTTKSVDLHVNVASLDGDKAYLAMIKNLRDGFERTGVKKSAENLETSLLKQELSVEKDIKNPGVPDFVPDLTPRPVDSPPVEKEAPVKSKEGEVKFKHVGFAKEPEKVEAQKEVSAIPKTSTPPKQSPKPYDQVLPRINRSDALWSDVAGKGILDFVGQGSRDSRELINQAIPVIPVEEIDIPERADIGLGLQLQTHNVEVAAPSSSLNTSPKFEEPNLNVVQTDDVGAPVFPVKLDSGPVVDNNVLSEEEEDVIEEFLNRSDERYVGHSDDDEESVISSLVSEASSFSSSDVCYADTQIVPVRKPKDILAEMLRCSGLSCLLSNNVLEDLRVCVKFTRKVDLATDKVEILEWLAYEARDLWCLLDTVRNIEVGGFVSKGARSKSFTIKNLSTNIMVTCYTNLSELDRLLDQDDKLRQKKLVYCFGSSRMKDNLTSVLPGDFRCFDLASDTPCYGYMNLLAVQKYLHEILVRKHSFPIEYINAVPGAGKTYPILRKIENTTEPLLVLSSTKANKIEMASKVPKHLLKIIRVRTVDSALINFDNSPIYTNCEMLIDECYLPHAGQLQPIFSLYTPSKVSMYGDRHQIPFIPRTEGFVCTRAEHNIDEDKYSEVLKSYRCPADICYWMNCVAKAPEKVYSGLVTTFNKVLRSVVKIPSAVIPSHLIKEANAILTFTQADKEMAFKFVAGAKLGMKQKIHVSTIHEAQGKTFENVIIYRGRQAEDDVYRSLPHTLVGLTRHTKSLKYVVHRARTADTLSKDIDNILKGKDYVLSSLLSEQCSYEYEIYGEILIPSPNRLLRPCRSHLASIGFLLDDLNLSGMTLNLEFCEDTFQTSDFSTAVDNVVLSEKDIAFRPYRAMKYQRLNKSIKFSRRLDNTRSNLYVFEQRNFLGNVETNRSLRPSLVHDIVDDFFRVFIDPLKFSEVVGDTIGPNVVALENWLRTRTPLGKSALARDLEASPDWRSDLNRFKIMVKADMKSKLDATAETSLPSGQNIVYHRRNVCLLFSSVFQQLTERLKFLLKPHVKLFHGCSWDDFAQSLRDSAVGDLTAYYCAEVDLSKYDKSQNDFTKGIEHEIYRRLGMGTELLEYWCASDFSSQVGSTSRGCSLSIGSQRRTGTATTWLGNTVVNMALMARALGCENFSSMAFSGDDSILFHHSPLDLDISNYEFHFAFDVKLFRMTVPYFCSKFFVVGSSGLNFVPDAVKLFVSLGSEKNDDESVMRERFVSFLDLTKSYADLTVCDNMTTLVSVKWRYSDFLSCSLFALHSLSANFGQFMRLWRLCQQNVVFEKFENRNKLVVDESDTFGN</sequence>
<dbReference type="GO" id="GO:0003968">
    <property type="term" value="F:RNA-directed RNA polymerase activity"/>
    <property type="evidence" value="ECO:0007669"/>
    <property type="project" value="UniProtKB-KW"/>
</dbReference>
<evidence type="ECO:0000256" key="9">
    <source>
        <dbReference type="ARBA" id="ARBA00047984"/>
    </source>
</evidence>
<dbReference type="Pfam" id="PF00978">
    <property type="entry name" value="RdRP_2"/>
    <property type="match status" value="1"/>
</dbReference>
<feature type="region of interest" description="Disordered" evidence="10">
    <location>
        <begin position="62"/>
        <end position="106"/>
    </location>
</feature>
<evidence type="ECO:0000259" key="13">
    <source>
        <dbReference type="PROSITE" id="PS51657"/>
    </source>
</evidence>
<feature type="compositionally biased region" description="Polar residues" evidence="10">
    <location>
        <begin position="83"/>
        <end position="101"/>
    </location>
</feature>
<dbReference type="InterPro" id="IPR002588">
    <property type="entry name" value="Alphavirus-like_MT_dom"/>
</dbReference>
<dbReference type="GO" id="GO:0003724">
    <property type="term" value="F:RNA helicase activity"/>
    <property type="evidence" value="ECO:0007669"/>
    <property type="project" value="UniProtKB-EC"/>
</dbReference>
<dbReference type="GO" id="GO:0005524">
    <property type="term" value="F:ATP binding"/>
    <property type="evidence" value="ECO:0007669"/>
    <property type="project" value="UniProtKB-KW"/>
</dbReference>
<evidence type="ECO:0000313" key="15">
    <source>
        <dbReference type="EMBL" id="CDM63857.1"/>
    </source>
</evidence>
<keyword evidence="1" id="KW-0696">RNA-directed RNA polymerase</keyword>
<dbReference type="InterPro" id="IPR027417">
    <property type="entry name" value="P-loop_NTPase"/>
</dbReference>
<evidence type="ECO:0000256" key="7">
    <source>
        <dbReference type="ARBA" id="ARBA00022840"/>
    </source>
</evidence>
<dbReference type="GO" id="GO:0006351">
    <property type="term" value="P:DNA-templated transcription"/>
    <property type="evidence" value="ECO:0007669"/>
    <property type="project" value="InterPro"/>
</dbReference>
<evidence type="ECO:0000259" key="14">
    <source>
        <dbReference type="PROSITE" id="PS51743"/>
    </source>
</evidence>
<dbReference type="PROSITE" id="PS51471">
    <property type="entry name" value="FE2OG_OXY"/>
    <property type="match status" value="1"/>
</dbReference>
<evidence type="ECO:0000256" key="1">
    <source>
        <dbReference type="ARBA" id="ARBA00022484"/>
    </source>
</evidence>
<dbReference type="Pfam" id="PF01660">
    <property type="entry name" value="Vmethyltransf"/>
    <property type="match status" value="1"/>
</dbReference>
<dbReference type="GO" id="GO:0075523">
    <property type="term" value="P:viral translational frameshifting"/>
    <property type="evidence" value="ECO:0007669"/>
    <property type="project" value="UniProtKB-KW"/>
</dbReference>
<evidence type="ECO:0000259" key="11">
    <source>
        <dbReference type="PROSITE" id="PS50507"/>
    </source>
</evidence>
<evidence type="ECO:0000256" key="8">
    <source>
        <dbReference type="ARBA" id="ARBA00022953"/>
    </source>
</evidence>